<protein>
    <submittedName>
        <fullName evidence="1">Enoyl-[acyl-carrier-protein] reductase</fullName>
    </submittedName>
</protein>
<accession>R4X287</accession>
<reference evidence="1 2" key="2">
    <citation type="journal article" date="2018" name="Int. J. Syst. Evol. Microbiol.">
        <title>Burkholderia insecticola sp. nov., a gut symbiotic bacterium of the bean bug Riptortus pedestris.</title>
        <authorList>
            <person name="Takeshita K."/>
            <person name="Tamaki H."/>
            <person name="Ohbayashi T."/>
            <person name="Meng X.-Y."/>
            <person name="Sone T."/>
            <person name="Mitani Y."/>
            <person name="Peeters C."/>
            <person name="Kikuchi Y."/>
            <person name="Vandamme P."/>
        </authorList>
    </citation>
    <scope>NUCLEOTIDE SEQUENCE [LARGE SCALE GENOMIC DNA]</scope>
    <source>
        <strain evidence="1">RPE64</strain>
    </source>
</reference>
<dbReference type="STRING" id="758793.BRPE64_CCDS04980"/>
<dbReference type="EMBL" id="AP013060">
    <property type="protein sequence ID" value="BAN26581.1"/>
    <property type="molecule type" value="Genomic_DNA"/>
</dbReference>
<reference evidence="1 2" key="1">
    <citation type="journal article" date="2013" name="Genome Announc.">
        <title>Complete Genome Sequence of Burkholderia sp. Strain RPE64, Bacterial Symbiont of the Bean Bug Riptortus pedestris.</title>
        <authorList>
            <person name="Shibata T.F."/>
            <person name="Maeda T."/>
            <person name="Nikoh N."/>
            <person name="Yamaguchi K."/>
            <person name="Oshima K."/>
            <person name="Hattori M."/>
            <person name="Nishiyama T."/>
            <person name="Hasebe M."/>
            <person name="Fukatsu T."/>
            <person name="Kikuchi Y."/>
            <person name="Shigenobu S."/>
        </authorList>
    </citation>
    <scope>NUCLEOTIDE SEQUENCE [LARGE SCALE GENOMIC DNA]</scope>
</reference>
<evidence type="ECO:0000313" key="1">
    <source>
        <dbReference type="EMBL" id="BAN26581.1"/>
    </source>
</evidence>
<dbReference type="AlphaFoldDB" id="R4X287"/>
<dbReference type="Proteomes" id="UP000013966">
    <property type="component" value="Chromosome 3"/>
</dbReference>
<name>R4X287_9BURK</name>
<dbReference type="PATRIC" id="fig|758793.3.peg.4813"/>
<sequence>MLNCSARGFARAMDISCHSFVRVARLAAPLGERVDIMNVGFSCARRI</sequence>
<keyword evidence="2" id="KW-1185">Reference proteome</keyword>
<proteinExistence type="predicted"/>
<dbReference type="KEGG" id="buo:BRPE64_CCDS04980"/>
<evidence type="ECO:0000313" key="2">
    <source>
        <dbReference type="Proteomes" id="UP000013966"/>
    </source>
</evidence>
<dbReference type="HOGENOM" id="CLU_3165532_0_0_4"/>
<organism evidence="1 2">
    <name type="scientific">Caballeronia insecticola</name>
    <dbReference type="NCBI Taxonomy" id="758793"/>
    <lineage>
        <taxon>Bacteria</taxon>
        <taxon>Pseudomonadati</taxon>
        <taxon>Pseudomonadota</taxon>
        <taxon>Betaproteobacteria</taxon>
        <taxon>Burkholderiales</taxon>
        <taxon>Burkholderiaceae</taxon>
        <taxon>Caballeronia</taxon>
    </lineage>
</organism>
<gene>
    <name evidence="1" type="ORF">BRPE64_CCDS04980</name>
</gene>